<dbReference type="EMBL" id="GBRH01216516">
    <property type="protein sequence ID" value="JAD81379.1"/>
    <property type="molecule type" value="Transcribed_RNA"/>
</dbReference>
<accession>A0A0A9CYF2</accession>
<organism evidence="1">
    <name type="scientific">Arundo donax</name>
    <name type="common">Giant reed</name>
    <name type="synonym">Donax arundinaceus</name>
    <dbReference type="NCBI Taxonomy" id="35708"/>
    <lineage>
        <taxon>Eukaryota</taxon>
        <taxon>Viridiplantae</taxon>
        <taxon>Streptophyta</taxon>
        <taxon>Embryophyta</taxon>
        <taxon>Tracheophyta</taxon>
        <taxon>Spermatophyta</taxon>
        <taxon>Magnoliopsida</taxon>
        <taxon>Liliopsida</taxon>
        <taxon>Poales</taxon>
        <taxon>Poaceae</taxon>
        <taxon>PACMAD clade</taxon>
        <taxon>Arundinoideae</taxon>
        <taxon>Arundineae</taxon>
        <taxon>Arundo</taxon>
    </lineage>
</organism>
<reference evidence="1" key="2">
    <citation type="journal article" date="2015" name="Data Brief">
        <title>Shoot transcriptome of the giant reed, Arundo donax.</title>
        <authorList>
            <person name="Barrero R.A."/>
            <person name="Guerrero F.D."/>
            <person name="Moolhuijzen P."/>
            <person name="Goolsby J.A."/>
            <person name="Tidwell J."/>
            <person name="Bellgard S.E."/>
            <person name="Bellgard M.I."/>
        </authorList>
    </citation>
    <scope>NUCLEOTIDE SEQUENCE</scope>
    <source>
        <tissue evidence="1">Shoot tissue taken approximately 20 cm above the soil surface</tissue>
    </source>
</reference>
<sequence>MLHVSKHLINGSFLIQSSSHPFLEHLQGCLRLVHWYHVTCIAHLRNKQFLVVCKDRSQKKTFICNTFSN</sequence>
<proteinExistence type="predicted"/>
<reference evidence="1" key="1">
    <citation type="submission" date="2014-09" db="EMBL/GenBank/DDBJ databases">
        <authorList>
            <person name="Magalhaes I.L.F."/>
            <person name="Oliveira U."/>
            <person name="Santos F.R."/>
            <person name="Vidigal T.H.D.A."/>
            <person name="Brescovit A.D."/>
            <person name="Santos A.J."/>
        </authorList>
    </citation>
    <scope>NUCLEOTIDE SEQUENCE</scope>
    <source>
        <tissue evidence="1">Shoot tissue taken approximately 20 cm above the soil surface</tissue>
    </source>
</reference>
<evidence type="ECO:0000313" key="1">
    <source>
        <dbReference type="EMBL" id="JAD81379.1"/>
    </source>
</evidence>
<protein>
    <submittedName>
        <fullName evidence="1">Uncharacterized protein</fullName>
    </submittedName>
</protein>
<name>A0A0A9CYF2_ARUDO</name>
<dbReference type="AlphaFoldDB" id="A0A0A9CYF2"/>